<dbReference type="InterPro" id="IPR013699">
    <property type="entry name" value="Signal_recog_part_SRP72_RNA-bd"/>
</dbReference>
<dbReference type="Pfam" id="PF08492">
    <property type="entry name" value="SRP72"/>
    <property type="match status" value="1"/>
</dbReference>
<evidence type="ECO:0000313" key="12">
    <source>
        <dbReference type="Proteomes" id="UP000247409"/>
    </source>
</evidence>
<feature type="region of interest" description="Disordered" evidence="9">
    <location>
        <begin position="557"/>
        <end position="699"/>
    </location>
</feature>
<organism evidence="11 12">
    <name type="scientific">Gracilariopsis chorda</name>
    <dbReference type="NCBI Taxonomy" id="448386"/>
    <lineage>
        <taxon>Eukaryota</taxon>
        <taxon>Rhodophyta</taxon>
        <taxon>Florideophyceae</taxon>
        <taxon>Rhodymeniophycidae</taxon>
        <taxon>Gracilariales</taxon>
        <taxon>Gracilariaceae</taxon>
        <taxon>Gracilariopsis</taxon>
    </lineage>
</organism>
<protein>
    <recommendedName>
        <fullName evidence="4">Signal recognition particle subunit SRP72</fullName>
    </recommendedName>
</protein>
<evidence type="ECO:0000256" key="6">
    <source>
        <dbReference type="ARBA" id="ARBA00022824"/>
    </source>
</evidence>
<feature type="domain" description="Signal recognition particle SRP72 subunit RNA-binding" evidence="10">
    <location>
        <begin position="602"/>
        <end position="641"/>
    </location>
</feature>
<dbReference type="SUPFAM" id="SSF48452">
    <property type="entry name" value="TPR-like"/>
    <property type="match status" value="1"/>
</dbReference>
<dbReference type="GO" id="GO:0043022">
    <property type="term" value="F:ribosome binding"/>
    <property type="evidence" value="ECO:0007669"/>
    <property type="project" value="TreeGrafter"/>
</dbReference>
<dbReference type="InterPro" id="IPR026270">
    <property type="entry name" value="SRP72"/>
</dbReference>
<evidence type="ECO:0000313" key="11">
    <source>
        <dbReference type="EMBL" id="PXF42937.1"/>
    </source>
</evidence>
<accession>A0A2V3ILL2</accession>
<comment type="caution">
    <text evidence="11">The sequence shown here is derived from an EMBL/GenBank/DDBJ whole genome shotgun (WGS) entry which is preliminary data.</text>
</comment>
<sequence>MTATELSLSAVDELRQLFNRGQYEALLTRVNQFRKRNKKISPSLDHALEAARAFALIYLGKSEQALPSIEALLKLKNPPFKEQISYARAYAAWASNERVTEAIDVVSDFTGADADKLRSQLLYRAGRYGEAAELYGRLLQEARDALKEKKHPTATSRWRFAGLGSRSAQVTPPVTAVEVEQLTSAVNELATNAMASFILAGDYQELPAIQEGLRQSYEVQYNAACKHIAVHDFESAETSLETADALINSELDEEVDDVEEATSPLFVQQAYLRHMAGDIESAKQSYYQIITGRRCDAATLAVAANNFTVAIGQLALGKSGLSITQDGTRALSKQQHEALVEGLKKMKATASRNVMRKLTSKQRQAMARNRAVLYVQIGRLDSCRSEIEMLKVHYPDDVLVFLVEASLLAKQGKLEAADNILSQAADTQVVRAARVQLAAAYDNKDGAAQLLQTLFPDEPAAVCTAASFLEQCGKVEEGFSLLRRLVSRSSGQLKEKANRELAAMLLRNGRYKESAAILRHCTSTAKKDMLSTAQLVVATSHFDPDDADRIASVLHDTGSSAVEQDAEKLEGLPPPKRKHMANRIPDIGENNQYRALDASSSHGKKKSKKKKKRLPKNYNPNGPPPDPERWLPKTLRSGYKKKKQKRDQVSFRGSQGADAASAEEAAQKMAEKPDSKAAQQHPLPPRARPRLQRRKKAKK</sequence>
<evidence type="ECO:0000256" key="3">
    <source>
        <dbReference type="ARBA" id="ARBA00007676"/>
    </source>
</evidence>
<dbReference type="Gene3D" id="1.25.40.10">
    <property type="entry name" value="Tetratricopeptide repeat domain"/>
    <property type="match status" value="2"/>
</dbReference>
<dbReference type="GO" id="GO:0006614">
    <property type="term" value="P:SRP-dependent cotranslational protein targeting to membrane"/>
    <property type="evidence" value="ECO:0007669"/>
    <property type="project" value="InterPro"/>
</dbReference>
<keyword evidence="12" id="KW-1185">Reference proteome</keyword>
<dbReference type="AlphaFoldDB" id="A0A2V3ILL2"/>
<dbReference type="InterPro" id="IPR011990">
    <property type="entry name" value="TPR-like_helical_dom_sf"/>
</dbReference>
<evidence type="ECO:0000259" key="10">
    <source>
        <dbReference type="Pfam" id="PF08492"/>
    </source>
</evidence>
<reference evidence="11 12" key="1">
    <citation type="journal article" date="2018" name="Mol. Biol. Evol.">
        <title>Analysis of the draft genome of the red seaweed Gracilariopsis chorda provides insights into genome size evolution in Rhodophyta.</title>
        <authorList>
            <person name="Lee J."/>
            <person name="Yang E.C."/>
            <person name="Graf L."/>
            <person name="Yang J.H."/>
            <person name="Qiu H."/>
            <person name="Zel Zion U."/>
            <person name="Chan C.X."/>
            <person name="Stephens T.G."/>
            <person name="Weber A.P.M."/>
            <person name="Boo G.H."/>
            <person name="Boo S.M."/>
            <person name="Kim K.M."/>
            <person name="Shin Y."/>
            <person name="Jung M."/>
            <person name="Lee S.J."/>
            <person name="Yim H.S."/>
            <person name="Lee J.H."/>
            <person name="Bhattacharya D."/>
            <person name="Yoon H.S."/>
        </authorList>
    </citation>
    <scope>NUCLEOTIDE SEQUENCE [LARGE SCALE GENOMIC DNA]</scope>
    <source>
        <strain evidence="11 12">SKKU-2015</strain>
        <tissue evidence="11">Whole body</tissue>
    </source>
</reference>
<evidence type="ECO:0000256" key="9">
    <source>
        <dbReference type="SAM" id="MobiDB-lite"/>
    </source>
</evidence>
<keyword evidence="6" id="KW-0256">Endoplasmic reticulum</keyword>
<evidence type="ECO:0000256" key="2">
    <source>
        <dbReference type="ARBA" id="ARBA00004496"/>
    </source>
</evidence>
<evidence type="ECO:0000256" key="8">
    <source>
        <dbReference type="ARBA" id="ARBA00023274"/>
    </source>
</evidence>
<dbReference type="EMBL" id="NBIV01000144">
    <property type="protein sequence ID" value="PXF42937.1"/>
    <property type="molecule type" value="Genomic_DNA"/>
</dbReference>
<gene>
    <name evidence="11" type="ORF">BWQ96_07315</name>
</gene>
<dbReference type="PIRSF" id="PIRSF038922">
    <property type="entry name" value="SRP72"/>
    <property type="match status" value="1"/>
</dbReference>
<evidence type="ECO:0000256" key="1">
    <source>
        <dbReference type="ARBA" id="ARBA00004240"/>
    </source>
</evidence>
<evidence type="ECO:0000256" key="5">
    <source>
        <dbReference type="ARBA" id="ARBA00022490"/>
    </source>
</evidence>
<name>A0A2V3ILL2_9FLOR</name>
<keyword evidence="7" id="KW-0733">Signal recognition particle</keyword>
<evidence type="ECO:0000256" key="7">
    <source>
        <dbReference type="ARBA" id="ARBA00023135"/>
    </source>
</evidence>
<evidence type="ECO:0000256" key="4">
    <source>
        <dbReference type="ARBA" id="ARBA00018350"/>
    </source>
</evidence>
<comment type="subcellular location">
    <subcellularLocation>
        <location evidence="2">Cytoplasm</location>
    </subcellularLocation>
    <subcellularLocation>
        <location evidence="1">Endoplasmic reticulum</location>
    </subcellularLocation>
</comment>
<feature type="compositionally biased region" description="Basic residues" evidence="9">
    <location>
        <begin position="687"/>
        <end position="699"/>
    </location>
</feature>
<dbReference type="PANTHER" id="PTHR14094:SF9">
    <property type="entry name" value="SIGNAL RECOGNITION PARTICLE SUBUNIT SRP72"/>
    <property type="match status" value="1"/>
</dbReference>
<dbReference type="STRING" id="448386.A0A2V3ILL2"/>
<feature type="compositionally biased region" description="Basic and acidic residues" evidence="9">
    <location>
        <begin position="665"/>
        <end position="675"/>
    </location>
</feature>
<dbReference type="PANTHER" id="PTHR14094">
    <property type="entry name" value="SIGNAL RECOGNITION PARTICLE 72"/>
    <property type="match status" value="1"/>
</dbReference>
<dbReference type="GO" id="GO:0005783">
    <property type="term" value="C:endoplasmic reticulum"/>
    <property type="evidence" value="ECO:0007669"/>
    <property type="project" value="UniProtKB-SubCell"/>
</dbReference>
<proteinExistence type="inferred from homology"/>
<keyword evidence="8" id="KW-0687">Ribonucleoprotein</keyword>
<dbReference type="GO" id="GO:0005786">
    <property type="term" value="C:signal recognition particle, endoplasmic reticulum targeting"/>
    <property type="evidence" value="ECO:0007669"/>
    <property type="project" value="UniProtKB-KW"/>
</dbReference>
<feature type="compositionally biased region" description="Low complexity" evidence="9">
    <location>
        <begin position="653"/>
        <end position="664"/>
    </location>
</feature>
<feature type="compositionally biased region" description="Basic residues" evidence="9">
    <location>
        <begin position="602"/>
        <end position="615"/>
    </location>
</feature>
<dbReference type="Proteomes" id="UP000247409">
    <property type="component" value="Unassembled WGS sequence"/>
</dbReference>
<keyword evidence="5" id="KW-0963">Cytoplasm</keyword>
<dbReference type="GO" id="GO:0008312">
    <property type="term" value="F:7S RNA binding"/>
    <property type="evidence" value="ECO:0007669"/>
    <property type="project" value="InterPro"/>
</dbReference>
<dbReference type="OrthoDB" id="5421607at2759"/>
<comment type="similarity">
    <text evidence="3">Belongs to the SRP72 family.</text>
</comment>